<dbReference type="PANTHER" id="PTHR43479">
    <property type="entry name" value="ACREF/ENVCD OPERON REPRESSOR-RELATED"/>
    <property type="match status" value="1"/>
</dbReference>
<accession>X1MYT3</accession>
<dbReference type="InterPro" id="IPR001647">
    <property type="entry name" value="HTH_TetR"/>
</dbReference>
<feature type="domain" description="HTH tetR-type" evidence="2">
    <location>
        <begin position="13"/>
        <end position="73"/>
    </location>
</feature>
<name>X1MYT3_9ZZZZ</name>
<dbReference type="PRINTS" id="PR00455">
    <property type="entry name" value="HTHTETR"/>
</dbReference>
<dbReference type="InterPro" id="IPR023772">
    <property type="entry name" value="DNA-bd_HTH_TetR-type_CS"/>
</dbReference>
<evidence type="ECO:0000259" key="2">
    <source>
        <dbReference type="PROSITE" id="PS50977"/>
    </source>
</evidence>
<sequence>MSEDLNRSQRRKINTRNKIVRASYKTFSKKGLFRATLDEITEEADVGKGTIYYHFRNKLHLTSYLTKKSIEELVTYCKQEIAGIEDPYELIKKLINAHFTFFEKKRALFDVL</sequence>
<dbReference type="GO" id="GO:0003677">
    <property type="term" value="F:DNA binding"/>
    <property type="evidence" value="ECO:0007669"/>
    <property type="project" value="UniProtKB-KW"/>
</dbReference>
<feature type="non-terminal residue" evidence="3">
    <location>
        <position position="112"/>
    </location>
</feature>
<evidence type="ECO:0000256" key="1">
    <source>
        <dbReference type="ARBA" id="ARBA00023125"/>
    </source>
</evidence>
<dbReference type="PROSITE" id="PS01081">
    <property type="entry name" value="HTH_TETR_1"/>
    <property type="match status" value="1"/>
</dbReference>
<protein>
    <recommendedName>
        <fullName evidence="2">HTH tetR-type domain-containing protein</fullName>
    </recommendedName>
</protein>
<evidence type="ECO:0000313" key="3">
    <source>
        <dbReference type="EMBL" id="GAI36907.1"/>
    </source>
</evidence>
<dbReference type="InterPro" id="IPR050624">
    <property type="entry name" value="HTH-type_Tx_Regulator"/>
</dbReference>
<comment type="caution">
    <text evidence="3">The sequence shown here is derived from an EMBL/GenBank/DDBJ whole genome shotgun (WGS) entry which is preliminary data.</text>
</comment>
<dbReference type="PANTHER" id="PTHR43479:SF11">
    <property type="entry name" value="ACREF_ENVCD OPERON REPRESSOR-RELATED"/>
    <property type="match status" value="1"/>
</dbReference>
<dbReference type="Pfam" id="PF00440">
    <property type="entry name" value="TetR_N"/>
    <property type="match status" value="1"/>
</dbReference>
<dbReference type="InterPro" id="IPR009057">
    <property type="entry name" value="Homeodomain-like_sf"/>
</dbReference>
<reference evidence="3" key="1">
    <citation type="journal article" date="2014" name="Front. Microbiol.">
        <title>High frequency of phylogenetically diverse reductive dehalogenase-homologous genes in deep subseafloor sedimentary metagenomes.</title>
        <authorList>
            <person name="Kawai M."/>
            <person name="Futagami T."/>
            <person name="Toyoda A."/>
            <person name="Takaki Y."/>
            <person name="Nishi S."/>
            <person name="Hori S."/>
            <person name="Arai W."/>
            <person name="Tsubouchi T."/>
            <person name="Morono Y."/>
            <person name="Uchiyama I."/>
            <person name="Ito T."/>
            <person name="Fujiyama A."/>
            <person name="Inagaki F."/>
            <person name="Takami H."/>
        </authorList>
    </citation>
    <scope>NUCLEOTIDE SEQUENCE</scope>
    <source>
        <strain evidence="3">Expedition CK06-06</strain>
    </source>
</reference>
<dbReference type="EMBL" id="BARV01030049">
    <property type="protein sequence ID" value="GAI36907.1"/>
    <property type="molecule type" value="Genomic_DNA"/>
</dbReference>
<gene>
    <name evidence="3" type="ORF">S06H3_47790</name>
</gene>
<organism evidence="3">
    <name type="scientific">marine sediment metagenome</name>
    <dbReference type="NCBI Taxonomy" id="412755"/>
    <lineage>
        <taxon>unclassified sequences</taxon>
        <taxon>metagenomes</taxon>
        <taxon>ecological metagenomes</taxon>
    </lineage>
</organism>
<dbReference type="PROSITE" id="PS50977">
    <property type="entry name" value="HTH_TETR_2"/>
    <property type="match status" value="1"/>
</dbReference>
<dbReference type="AlphaFoldDB" id="X1MYT3"/>
<keyword evidence="1" id="KW-0238">DNA-binding</keyword>
<dbReference type="SUPFAM" id="SSF46689">
    <property type="entry name" value="Homeodomain-like"/>
    <property type="match status" value="1"/>
</dbReference>
<dbReference type="Gene3D" id="1.10.357.10">
    <property type="entry name" value="Tetracycline Repressor, domain 2"/>
    <property type="match status" value="1"/>
</dbReference>
<proteinExistence type="predicted"/>